<evidence type="ECO:0000313" key="3">
    <source>
        <dbReference type="EMBL" id="TGO47966.1"/>
    </source>
</evidence>
<sequence>MPLMESQPTNTSDALDALRALYDTGKYADMKIRCEEKVFDVHRAVVCIRSPVIAAAMDDDRWEEAAKGEYNMSDEELPVVEAMINYLYCGNYDDQVALGSEDSDDDSQFYPPSSPPKQVTETSLFGQRHDIRRQAFGGFGQMVPQVAPLTKPSSLLFNAKVYIIADKYMIPALKSLAHEKFTKSLREHWNTPEFTAGAEFLWENTPGSDVLLRRALVKTAATYINVLLDKGEFVEFMSEYGDFAVGVMKKINGIDDLVGTTSSVYQGARNSGKHKVVVLPRPARQHF</sequence>
<keyword evidence="4" id="KW-1185">Reference proteome</keyword>
<comment type="caution">
    <text evidence="3">The sequence shown here is derived from an EMBL/GenBank/DDBJ whole genome shotgun (WGS) entry which is preliminary data.</text>
</comment>
<name>A0A4Z1HFV7_9HELO</name>
<dbReference type="EMBL" id="PQXJ01000499">
    <property type="protein sequence ID" value="TGO47966.1"/>
    <property type="molecule type" value="Genomic_DNA"/>
</dbReference>
<dbReference type="PROSITE" id="PS50097">
    <property type="entry name" value="BTB"/>
    <property type="match status" value="1"/>
</dbReference>
<dbReference type="PANTHER" id="PTHR47843">
    <property type="entry name" value="BTB DOMAIN-CONTAINING PROTEIN-RELATED"/>
    <property type="match status" value="1"/>
</dbReference>
<dbReference type="PANTHER" id="PTHR47843:SF5">
    <property type="entry name" value="BTB_POZ DOMAIN PROTEIN"/>
    <property type="match status" value="1"/>
</dbReference>
<evidence type="ECO:0000313" key="4">
    <source>
        <dbReference type="Proteomes" id="UP000297452"/>
    </source>
</evidence>
<evidence type="ECO:0000259" key="2">
    <source>
        <dbReference type="PROSITE" id="PS50097"/>
    </source>
</evidence>
<accession>A0A4Z1HFV7</accession>
<dbReference type="OrthoDB" id="6359816at2759"/>
<dbReference type="InterPro" id="IPR000210">
    <property type="entry name" value="BTB/POZ_dom"/>
</dbReference>
<dbReference type="SUPFAM" id="SSF54695">
    <property type="entry name" value="POZ domain"/>
    <property type="match status" value="1"/>
</dbReference>
<feature type="region of interest" description="Disordered" evidence="1">
    <location>
        <begin position="101"/>
        <end position="122"/>
    </location>
</feature>
<organism evidence="3 4">
    <name type="scientific">Botryotinia narcissicola</name>
    <dbReference type="NCBI Taxonomy" id="278944"/>
    <lineage>
        <taxon>Eukaryota</taxon>
        <taxon>Fungi</taxon>
        <taxon>Dikarya</taxon>
        <taxon>Ascomycota</taxon>
        <taxon>Pezizomycotina</taxon>
        <taxon>Leotiomycetes</taxon>
        <taxon>Helotiales</taxon>
        <taxon>Sclerotiniaceae</taxon>
        <taxon>Botryotinia</taxon>
    </lineage>
</organism>
<dbReference type="AlphaFoldDB" id="A0A4Z1HFV7"/>
<dbReference type="STRING" id="278944.A0A4Z1HFV7"/>
<dbReference type="Pfam" id="PF00651">
    <property type="entry name" value="BTB"/>
    <property type="match status" value="1"/>
</dbReference>
<proteinExistence type="predicted"/>
<feature type="domain" description="BTB" evidence="2">
    <location>
        <begin position="28"/>
        <end position="96"/>
    </location>
</feature>
<reference evidence="3 4" key="1">
    <citation type="submission" date="2017-12" db="EMBL/GenBank/DDBJ databases">
        <title>Comparative genomics of Botrytis spp.</title>
        <authorList>
            <person name="Valero-Jimenez C.A."/>
            <person name="Tapia P."/>
            <person name="Veloso J."/>
            <person name="Silva-Moreno E."/>
            <person name="Staats M."/>
            <person name="Valdes J.H."/>
            <person name="Van Kan J.A.L."/>
        </authorList>
    </citation>
    <scope>NUCLEOTIDE SEQUENCE [LARGE SCALE GENOMIC DNA]</scope>
    <source>
        <strain evidence="3 4">MUCL2120</strain>
    </source>
</reference>
<dbReference type="Gene3D" id="3.30.710.10">
    <property type="entry name" value="Potassium Channel Kv1.1, Chain A"/>
    <property type="match status" value="1"/>
</dbReference>
<protein>
    <recommendedName>
        <fullName evidence="2">BTB domain-containing protein</fullName>
    </recommendedName>
</protein>
<dbReference type="Proteomes" id="UP000297452">
    <property type="component" value="Unassembled WGS sequence"/>
</dbReference>
<dbReference type="CDD" id="cd18186">
    <property type="entry name" value="BTB_POZ_ZBTB_KLHL-like"/>
    <property type="match status" value="1"/>
</dbReference>
<dbReference type="InterPro" id="IPR011333">
    <property type="entry name" value="SKP1/BTB/POZ_sf"/>
</dbReference>
<evidence type="ECO:0000256" key="1">
    <source>
        <dbReference type="SAM" id="MobiDB-lite"/>
    </source>
</evidence>
<gene>
    <name evidence="3" type="ORF">BOTNAR_0499g00090</name>
</gene>